<evidence type="ECO:0000256" key="1">
    <source>
        <dbReference type="ARBA" id="ARBA00004651"/>
    </source>
</evidence>
<dbReference type="Proteomes" id="UP000460298">
    <property type="component" value="Unassembled WGS sequence"/>
</dbReference>
<dbReference type="GO" id="GO:0005886">
    <property type="term" value="C:plasma membrane"/>
    <property type="evidence" value="ECO:0007669"/>
    <property type="project" value="UniProtKB-SubCell"/>
</dbReference>
<evidence type="ECO:0000256" key="5">
    <source>
        <dbReference type="ARBA" id="ARBA00022692"/>
    </source>
</evidence>
<evidence type="ECO:0000256" key="2">
    <source>
        <dbReference type="ARBA" id="ARBA00010065"/>
    </source>
</evidence>
<feature type="transmembrane region" description="Helical" evidence="9">
    <location>
        <begin position="21"/>
        <end position="40"/>
    </location>
</feature>
<feature type="transmembrane region" description="Helical" evidence="9">
    <location>
        <begin position="161"/>
        <end position="185"/>
    </location>
</feature>
<reference evidence="11 12" key="1">
    <citation type="submission" date="2019-10" db="EMBL/GenBank/DDBJ databases">
        <title>Extracellular Electron Transfer in a Candidatus Methanoperedens spp. Enrichment Culture.</title>
        <authorList>
            <person name="Berger S."/>
            <person name="Rangel Shaw D."/>
            <person name="Berben T."/>
            <person name="In 'T Zandt M."/>
            <person name="Frank J."/>
            <person name="Reimann J."/>
            <person name="Jetten M.S.M."/>
            <person name="Welte C.U."/>
        </authorList>
    </citation>
    <scope>NUCLEOTIDE SEQUENCE [LARGE SCALE GENOMIC DNA]</scope>
    <source>
        <strain evidence="11">SB12</strain>
    </source>
</reference>
<keyword evidence="4" id="KW-0808">Transferase</keyword>
<evidence type="ECO:0000256" key="3">
    <source>
        <dbReference type="ARBA" id="ARBA00022475"/>
    </source>
</evidence>
<dbReference type="PROSITE" id="PS50263">
    <property type="entry name" value="CN_HYDROLASE"/>
    <property type="match status" value="1"/>
</dbReference>
<proteinExistence type="inferred from homology"/>
<dbReference type="Gene3D" id="3.60.110.10">
    <property type="entry name" value="Carbon-nitrogen hydrolase"/>
    <property type="match status" value="1"/>
</dbReference>
<dbReference type="InterPro" id="IPR004563">
    <property type="entry name" value="Apolipo_AcylTrfase"/>
</dbReference>
<feature type="transmembrane region" description="Helical" evidence="9">
    <location>
        <begin position="127"/>
        <end position="149"/>
    </location>
</feature>
<gene>
    <name evidence="11" type="ORF">F9K24_11100</name>
</gene>
<dbReference type="PANTHER" id="PTHR38686">
    <property type="entry name" value="APOLIPOPROTEIN N-ACYLTRANSFERASE"/>
    <property type="match status" value="1"/>
</dbReference>
<feature type="transmembrane region" description="Helical" evidence="9">
    <location>
        <begin position="95"/>
        <end position="118"/>
    </location>
</feature>
<dbReference type="InterPro" id="IPR003010">
    <property type="entry name" value="C-N_Hydrolase"/>
</dbReference>
<evidence type="ECO:0000256" key="4">
    <source>
        <dbReference type="ARBA" id="ARBA00022679"/>
    </source>
</evidence>
<dbReference type="CDD" id="cd07197">
    <property type="entry name" value="nitrilase"/>
    <property type="match status" value="1"/>
</dbReference>
<organism evidence="11 12">
    <name type="scientific">Leptonema illini</name>
    <dbReference type="NCBI Taxonomy" id="183"/>
    <lineage>
        <taxon>Bacteria</taxon>
        <taxon>Pseudomonadati</taxon>
        <taxon>Spirochaetota</taxon>
        <taxon>Spirochaetia</taxon>
        <taxon>Leptospirales</taxon>
        <taxon>Leptospiraceae</taxon>
        <taxon>Leptonema</taxon>
    </lineage>
</organism>
<dbReference type="Pfam" id="PF20154">
    <property type="entry name" value="LNT_N"/>
    <property type="match status" value="1"/>
</dbReference>
<dbReference type="SUPFAM" id="SSF56317">
    <property type="entry name" value="Carbon-nitrogen hydrolase"/>
    <property type="match status" value="1"/>
</dbReference>
<keyword evidence="3" id="KW-1003">Cell membrane</keyword>
<feature type="domain" description="CN hydrolase" evidence="10">
    <location>
        <begin position="246"/>
        <end position="470"/>
    </location>
</feature>
<comment type="similarity">
    <text evidence="2">Belongs to the CN hydrolase family. Apolipoprotein N-acyltransferase subfamily.</text>
</comment>
<feature type="transmembrane region" description="Helical" evidence="9">
    <location>
        <begin position="197"/>
        <end position="217"/>
    </location>
</feature>
<dbReference type="PANTHER" id="PTHR38686:SF1">
    <property type="entry name" value="APOLIPOPROTEIN N-ACYLTRANSFERASE"/>
    <property type="match status" value="1"/>
</dbReference>
<evidence type="ECO:0000256" key="6">
    <source>
        <dbReference type="ARBA" id="ARBA00022989"/>
    </source>
</evidence>
<keyword evidence="5 9" id="KW-0812">Transmembrane</keyword>
<evidence type="ECO:0000256" key="9">
    <source>
        <dbReference type="SAM" id="Phobius"/>
    </source>
</evidence>
<dbReference type="InterPro" id="IPR045378">
    <property type="entry name" value="LNT_N"/>
</dbReference>
<sequence>MRKSDTLSVNLILSSNLWRRLFQHPLFFSGALIVAAWAQYYSVGHSMNAAGPFIAYPIWLILSTRSSWRRYSAVYLVFIGSCLAAWNGVIEDEALSVIVVSSIGTVMFLPFLIFRLAFERISGLRHLLFPSTIVVVEWLLSLLSPYGSFGSIAYSQWNNSILLQSASIGGLAIVSFMIGWFASVVADMIDHSSGRPVTGTGLAFLAVVMLLTFLGMYRLSSGERVKRIRMASVVVDIEHMRGPVLRRVLLGEASDTDMIRHEEQIGILHDTLLSETEKEAHAGALLVSWAEGNAQVFAGRESLLIERARETARRLHIYLLVSPGVIHSGKNQFDLDAVLIDPQGEVLGSYKKQTVVPGDTNVAGGHDLPVIPIEFGRAGIAICFDADFPDLMNPLTEGMADFLLLPSSDWAGITPFHSRMAAFRAVEQGVSVLRTVYAGRSMAFDPYGNVIAENDFFESENRNMVANLPVKRQFAVGGTGSFLMRLLAMCITLANFFSLVATKRDERPG</sequence>
<keyword evidence="7 9" id="KW-0472">Membrane</keyword>
<evidence type="ECO:0000313" key="11">
    <source>
        <dbReference type="EMBL" id="KAB2932467.1"/>
    </source>
</evidence>
<dbReference type="GO" id="GO:0016410">
    <property type="term" value="F:N-acyltransferase activity"/>
    <property type="evidence" value="ECO:0007669"/>
    <property type="project" value="InterPro"/>
</dbReference>
<dbReference type="InterPro" id="IPR036526">
    <property type="entry name" value="C-N_Hydrolase_sf"/>
</dbReference>
<keyword evidence="6 9" id="KW-1133">Transmembrane helix</keyword>
<dbReference type="GO" id="GO:0042158">
    <property type="term" value="P:lipoprotein biosynthetic process"/>
    <property type="evidence" value="ECO:0007669"/>
    <property type="project" value="InterPro"/>
</dbReference>
<evidence type="ECO:0000259" key="10">
    <source>
        <dbReference type="PROSITE" id="PS50263"/>
    </source>
</evidence>
<protein>
    <recommendedName>
        <fullName evidence="10">CN hydrolase domain-containing protein</fullName>
    </recommendedName>
</protein>
<name>A0A833H1K9_9LEPT</name>
<feature type="transmembrane region" description="Helical" evidence="9">
    <location>
        <begin position="71"/>
        <end position="89"/>
    </location>
</feature>
<evidence type="ECO:0000256" key="7">
    <source>
        <dbReference type="ARBA" id="ARBA00023136"/>
    </source>
</evidence>
<dbReference type="Pfam" id="PF00795">
    <property type="entry name" value="CN_hydrolase"/>
    <property type="match status" value="1"/>
</dbReference>
<dbReference type="EMBL" id="WBUI01000009">
    <property type="protein sequence ID" value="KAB2932467.1"/>
    <property type="molecule type" value="Genomic_DNA"/>
</dbReference>
<comment type="subcellular location">
    <subcellularLocation>
        <location evidence="1">Cell membrane</location>
        <topology evidence="1">Multi-pass membrane protein</topology>
    </subcellularLocation>
</comment>
<comment type="caution">
    <text evidence="11">The sequence shown here is derived from an EMBL/GenBank/DDBJ whole genome shotgun (WGS) entry which is preliminary data.</text>
</comment>
<evidence type="ECO:0000256" key="8">
    <source>
        <dbReference type="ARBA" id="ARBA00023315"/>
    </source>
</evidence>
<feature type="transmembrane region" description="Helical" evidence="9">
    <location>
        <begin position="482"/>
        <end position="501"/>
    </location>
</feature>
<evidence type="ECO:0000313" key="12">
    <source>
        <dbReference type="Proteomes" id="UP000460298"/>
    </source>
</evidence>
<accession>A0A833H1K9</accession>
<keyword evidence="8" id="KW-0012">Acyltransferase</keyword>
<dbReference type="AlphaFoldDB" id="A0A833H1K9"/>